<dbReference type="AlphaFoldDB" id="A0A4Y2UQS4"/>
<evidence type="ECO:0000313" key="3">
    <source>
        <dbReference type="Proteomes" id="UP000499080"/>
    </source>
</evidence>
<organism evidence="2 3">
    <name type="scientific">Araneus ventricosus</name>
    <name type="common">Orbweaver spider</name>
    <name type="synonym">Epeira ventricosa</name>
    <dbReference type="NCBI Taxonomy" id="182803"/>
    <lineage>
        <taxon>Eukaryota</taxon>
        <taxon>Metazoa</taxon>
        <taxon>Ecdysozoa</taxon>
        <taxon>Arthropoda</taxon>
        <taxon>Chelicerata</taxon>
        <taxon>Arachnida</taxon>
        <taxon>Araneae</taxon>
        <taxon>Araneomorphae</taxon>
        <taxon>Entelegynae</taxon>
        <taxon>Araneoidea</taxon>
        <taxon>Araneidae</taxon>
        <taxon>Araneus</taxon>
    </lineage>
</organism>
<sequence length="88" mass="10051">MPGEYAALRRSTVEVDCDRSLIIFECYANNKQVMERNQELSICDRVITIESACKATYRNSHSRQHYCQGPRSRNPLEEVQPALTQSSG</sequence>
<protein>
    <submittedName>
        <fullName evidence="2">Uncharacterized protein</fullName>
    </submittedName>
</protein>
<proteinExistence type="predicted"/>
<evidence type="ECO:0000256" key="1">
    <source>
        <dbReference type="SAM" id="MobiDB-lite"/>
    </source>
</evidence>
<comment type="caution">
    <text evidence="2">The sequence shown here is derived from an EMBL/GenBank/DDBJ whole genome shotgun (WGS) entry which is preliminary data.</text>
</comment>
<dbReference type="Proteomes" id="UP000499080">
    <property type="component" value="Unassembled WGS sequence"/>
</dbReference>
<dbReference type="EMBL" id="BGPR01038689">
    <property type="protein sequence ID" value="GBO14562.1"/>
    <property type="molecule type" value="Genomic_DNA"/>
</dbReference>
<gene>
    <name evidence="2" type="ORF">AVEN_211493_1</name>
</gene>
<name>A0A4Y2UQS4_ARAVE</name>
<feature type="region of interest" description="Disordered" evidence="1">
    <location>
        <begin position="63"/>
        <end position="88"/>
    </location>
</feature>
<evidence type="ECO:0000313" key="2">
    <source>
        <dbReference type="EMBL" id="GBO14562.1"/>
    </source>
</evidence>
<reference evidence="2 3" key="1">
    <citation type="journal article" date="2019" name="Sci. Rep.">
        <title>Orb-weaving spider Araneus ventricosus genome elucidates the spidroin gene catalogue.</title>
        <authorList>
            <person name="Kono N."/>
            <person name="Nakamura H."/>
            <person name="Ohtoshi R."/>
            <person name="Moran D.A.P."/>
            <person name="Shinohara A."/>
            <person name="Yoshida Y."/>
            <person name="Fujiwara M."/>
            <person name="Mori M."/>
            <person name="Tomita M."/>
            <person name="Arakawa K."/>
        </authorList>
    </citation>
    <scope>NUCLEOTIDE SEQUENCE [LARGE SCALE GENOMIC DNA]</scope>
</reference>
<accession>A0A4Y2UQS4</accession>
<keyword evidence="3" id="KW-1185">Reference proteome</keyword>